<feature type="transmembrane region" description="Helical" evidence="16">
    <location>
        <begin position="92"/>
        <end position="110"/>
    </location>
</feature>
<keyword evidence="8" id="KW-1278">Translocase</keyword>
<feature type="transmembrane region" description="Helical" evidence="16">
    <location>
        <begin position="336"/>
        <end position="354"/>
    </location>
</feature>
<proteinExistence type="inferred from homology"/>
<dbReference type="GO" id="GO:0042773">
    <property type="term" value="P:ATP synthesis coupled electron transport"/>
    <property type="evidence" value="ECO:0007669"/>
    <property type="project" value="InterPro"/>
</dbReference>
<dbReference type="AlphaFoldDB" id="A0A8K1H5N8"/>
<comment type="subcellular location">
    <subcellularLocation>
        <location evidence="1 16">Mitochondrion membrane</location>
        <topology evidence="1 16">Multi-pass membrane protein</topology>
    </subcellularLocation>
</comment>
<evidence type="ECO:0000256" key="15">
    <source>
        <dbReference type="ARBA" id="ARBA00049551"/>
    </source>
</evidence>
<dbReference type="GO" id="GO:0003954">
    <property type="term" value="F:NADH dehydrogenase activity"/>
    <property type="evidence" value="ECO:0007669"/>
    <property type="project" value="TreeGrafter"/>
</dbReference>
<feature type="transmembrane region" description="Helical" evidence="16">
    <location>
        <begin position="302"/>
        <end position="324"/>
    </location>
</feature>
<feature type="domain" description="NADH:ubiquinone oxidoreductase chain 4 N-terminal" evidence="18">
    <location>
        <begin position="1"/>
        <end position="106"/>
    </location>
</feature>
<evidence type="ECO:0000256" key="13">
    <source>
        <dbReference type="ARBA" id="ARBA00023128"/>
    </source>
</evidence>
<evidence type="ECO:0000256" key="7">
    <source>
        <dbReference type="ARBA" id="ARBA00022692"/>
    </source>
</evidence>
<keyword evidence="13 16" id="KW-0496">Mitochondrion</keyword>
<dbReference type="Pfam" id="PF00361">
    <property type="entry name" value="Proton_antipo_M"/>
    <property type="match status" value="1"/>
</dbReference>
<dbReference type="InterPro" id="IPR000260">
    <property type="entry name" value="NADH4_N"/>
</dbReference>
<feature type="transmembrane region" description="Helical" evidence="16">
    <location>
        <begin position="147"/>
        <end position="166"/>
    </location>
</feature>
<keyword evidence="12 16" id="KW-0830">Ubiquinone</keyword>
<geneLocation type="mitochondrion" evidence="19"/>
<organism evidence="19">
    <name type="scientific">Synapturanus sp. MZUSP 159215</name>
    <dbReference type="NCBI Taxonomy" id="2877832"/>
    <lineage>
        <taxon>Eukaryota</taxon>
        <taxon>Metazoa</taxon>
        <taxon>Chordata</taxon>
        <taxon>Craniata</taxon>
        <taxon>Vertebrata</taxon>
        <taxon>Euteleostomi</taxon>
        <taxon>Amphibia</taxon>
        <taxon>Batrachia</taxon>
        <taxon>Anura</taxon>
        <taxon>Neobatrachia</taxon>
        <taxon>Microhyloidea</taxon>
        <taxon>Microhylidae</taxon>
        <taxon>Microhylidae incertae sedis</taxon>
        <taxon>Synapturanus</taxon>
    </lineage>
</organism>
<evidence type="ECO:0000259" key="17">
    <source>
        <dbReference type="Pfam" id="PF00361"/>
    </source>
</evidence>
<gene>
    <name evidence="19" type="primary">ND4</name>
</gene>
<evidence type="ECO:0000256" key="14">
    <source>
        <dbReference type="ARBA" id="ARBA00023136"/>
    </source>
</evidence>
<protein>
    <recommendedName>
        <fullName evidence="4 16">NADH-ubiquinone oxidoreductase chain 4</fullName>
        <ecNumber evidence="3 16">7.1.1.2</ecNumber>
    </recommendedName>
</protein>
<evidence type="ECO:0000256" key="11">
    <source>
        <dbReference type="ARBA" id="ARBA00023027"/>
    </source>
</evidence>
<dbReference type="EC" id="7.1.1.2" evidence="3 16"/>
<keyword evidence="10 16" id="KW-1133">Transmembrane helix</keyword>
<feature type="transmembrane region" description="Helical" evidence="16">
    <location>
        <begin position="21"/>
        <end position="43"/>
    </location>
</feature>
<accession>A0A8K1H5N8</accession>
<comment type="similarity">
    <text evidence="2 16">Belongs to the complex I subunit 4 family.</text>
</comment>
<dbReference type="GO" id="GO:0048039">
    <property type="term" value="F:ubiquinone binding"/>
    <property type="evidence" value="ECO:0007669"/>
    <property type="project" value="TreeGrafter"/>
</dbReference>
<keyword evidence="7 16" id="KW-0812">Transmembrane</keyword>
<dbReference type="PRINTS" id="PR01437">
    <property type="entry name" value="NUOXDRDTASE4"/>
</dbReference>
<evidence type="ECO:0000256" key="3">
    <source>
        <dbReference type="ARBA" id="ARBA00012944"/>
    </source>
</evidence>
<keyword evidence="11 16" id="KW-0520">NAD</keyword>
<keyword evidence="6 16" id="KW-0679">Respiratory chain</keyword>
<dbReference type="PANTHER" id="PTHR43507:SF20">
    <property type="entry name" value="NADH-UBIQUINONE OXIDOREDUCTASE CHAIN 4"/>
    <property type="match status" value="1"/>
</dbReference>
<reference evidence="19" key="1">
    <citation type="journal article" date="2021" name="Biol. J. Linn. Soc. Lond.">
        <title>Species diversity and biogeography of an ancient frog clade from the Guiana Shield (Anura: Microhylidae: Adelastes, Otophryne, Synapturanus) exhibiting spectacular phenotypic diversification.</title>
        <authorList>
            <person name="Fouquet A."/>
            <person name="Leblanc K."/>
            <person name="Framit M."/>
            <person name="Rejaud A."/>
            <person name="Rodrigues M.T."/>
            <person name="Castroviejo-Fisher S."/>
            <person name="Peloso P.L.V."/>
            <person name="Prates I."/>
            <person name="Manzi S."/>
            <person name="Suescun U."/>
            <person name="Baroni S."/>
            <person name="Moraes L.J.C.L."/>
            <person name="Recoder R."/>
            <person name="de Souza S.M."/>
            <person name="Dal Vecchio F."/>
            <person name="Camacho A."/>
            <person name="Ghellere J.M."/>
            <person name="Rojas-Runjaic F.J.M."/>
            <person name="Gagliardi-Urrutia G."/>
            <person name="de Carvalho V.T."/>
            <person name="Gordo M."/>
            <person name="Menin M."/>
            <person name="Kok P.J.R."/>
            <person name="Hrbek T."/>
            <person name="Werneck F.P."/>
            <person name="Crawford A.J."/>
            <person name="Ron S.R."/>
            <person name="Mueses-Cisneros J.J."/>
            <person name="Rojas Zamora R.R."/>
            <person name="Pavan D."/>
            <person name="Ivo Simoes P."/>
            <person name="Ernst R."/>
            <person name="Fabre A.-C."/>
        </authorList>
    </citation>
    <scope>NUCLEOTIDE SEQUENCE</scope>
</reference>
<dbReference type="PANTHER" id="PTHR43507">
    <property type="entry name" value="NADH-UBIQUINONE OXIDOREDUCTASE CHAIN 4"/>
    <property type="match status" value="1"/>
</dbReference>
<comment type="catalytic activity">
    <reaction evidence="15 16">
        <text>a ubiquinone + NADH + 5 H(+)(in) = a ubiquinol + NAD(+) + 4 H(+)(out)</text>
        <dbReference type="Rhea" id="RHEA:29091"/>
        <dbReference type="Rhea" id="RHEA-COMP:9565"/>
        <dbReference type="Rhea" id="RHEA-COMP:9566"/>
        <dbReference type="ChEBI" id="CHEBI:15378"/>
        <dbReference type="ChEBI" id="CHEBI:16389"/>
        <dbReference type="ChEBI" id="CHEBI:17976"/>
        <dbReference type="ChEBI" id="CHEBI:57540"/>
        <dbReference type="ChEBI" id="CHEBI:57945"/>
        <dbReference type="EC" id="7.1.1.2"/>
    </reaction>
</comment>
<evidence type="ECO:0000313" key="19">
    <source>
        <dbReference type="EMBL" id="UBD07340.1"/>
    </source>
</evidence>
<dbReference type="Pfam" id="PF01059">
    <property type="entry name" value="Oxidored_q5_N"/>
    <property type="match status" value="1"/>
</dbReference>
<feature type="transmembrane region" description="Helical" evidence="16">
    <location>
        <begin position="254"/>
        <end position="270"/>
    </location>
</feature>
<dbReference type="InterPro" id="IPR001750">
    <property type="entry name" value="ND/Mrp_TM"/>
</dbReference>
<keyword evidence="5 16" id="KW-0813">Transport</keyword>
<dbReference type="GO" id="GO:0031966">
    <property type="term" value="C:mitochondrial membrane"/>
    <property type="evidence" value="ECO:0007669"/>
    <property type="project" value="UniProtKB-SubCell"/>
</dbReference>
<dbReference type="InterPro" id="IPR003918">
    <property type="entry name" value="NADH_UbQ_OxRdtase"/>
</dbReference>
<evidence type="ECO:0000256" key="9">
    <source>
        <dbReference type="ARBA" id="ARBA00022982"/>
    </source>
</evidence>
<evidence type="ECO:0000256" key="8">
    <source>
        <dbReference type="ARBA" id="ARBA00022967"/>
    </source>
</evidence>
<evidence type="ECO:0000256" key="6">
    <source>
        <dbReference type="ARBA" id="ARBA00022660"/>
    </source>
</evidence>
<feature type="transmembrane region" description="Helical" evidence="16">
    <location>
        <begin position="426"/>
        <end position="447"/>
    </location>
</feature>
<feature type="transmembrane region" description="Helical" evidence="16">
    <location>
        <begin position="116"/>
        <end position="135"/>
    </location>
</feature>
<feature type="transmembrane region" description="Helical" evidence="16">
    <location>
        <begin position="218"/>
        <end position="239"/>
    </location>
</feature>
<feature type="transmembrane region" description="Helical" evidence="16">
    <location>
        <begin position="374"/>
        <end position="405"/>
    </location>
</feature>
<feature type="transmembrane region" description="Helical" evidence="16">
    <location>
        <begin position="63"/>
        <end position="80"/>
    </location>
</feature>
<evidence type="ECO:0000256" key="10">
    <source>
        <dbReference type="ARBA" id="ARBA00022989"/>
    </source>
</evidence>
<evidence type="ECO:0000256" key="1">
    <source>
        <dbReference type="ARBA" id="ARBA00004225"/>
    </source>
</evidence>
<dbReference type="GO" id="GO:0008137">
    <property type="term" value="F:NADH dehydrogenase (ubiquinone) activity"/>
    <property type="evidence" value="ECO:0007669"/>
    <property type="project" value="UniProtKB-UniRule"/>
</dbReference>
<comment type="function">
    <text evidence="16">Core subunit of the mitochondrial membrane respiratory chain NADH dehydrogenase (Complex I) which catalyzes electron transfer from NADH through the respiratory chain, using ubiquinone as an electron acceptor. Essential for the catalytic activity and assembly of complex I.</text>
</comment>
<evidence type="ECO:0000256" key="12">
    <source>
        <dbReference type="ARBA" id="ARBA00023075"/>
    </source>
</evidence>
<evidence type="ECO:0000256" key="16">
    <source>
        <dbReference type="RuleBase" id="RU003297"/>
    </source>
</evidence>
<evidence type="ECO:0000256" key="2">
    <source>
        <dbReference type="ARBA" id="ARBA00009025"/>
    </source>
</evidence>
<dbReference type="GO" id="GO:0015990">
    <property type="term" value="P:electron transport coupled proton transport"/>
    <property type="evidence" value="ECO:0007669"/>
    <property type="project" value="TreeGrafter"/>
</dbReference>
<keyword evidence="9 16" id="KW-0249">Electron transport</keyword>
<evidence type="ECO:0000256" key="4">
    <source>
        <dbReference type="ARBA" id="ARBA00021006"/>
    </source>
</evidence>
<dbReference type="EMBL" id="MW305233">
    <property type="protein sequence ID" value="UBD07340.1"/>
    <property type="molecule type" value="Genomic_DNA"/>
</dbReference>
<sequence>MLMLTTTWLSMIVLTAFLPPKLLWPTITSVALIVSSLSIMWFYKHDFHFSNYWLYTDNLSCPLIILTCWLFPLTLLASQSKMIMQSSTLQRMYIANIILLQIFTMLAFAASTMISFFIMFEASLIPTVIIITNWGAQERRTQASSYLLFYSMVTSVPLISYLLFFYDNMNHLSLQLPIVTSQQPLSSTLIWTAINLAFLVKMPMYCLHLWLPKAHVEAPIAGSMVLAGTLLKLGGYGILRLSNLLPMCPHPSNIMYITIAGILIPTLLCLRQTDLKSLIAMSSVSHMNVVILAAMINTPLSFSSALMLMITHGLTSSALFCLANTMYERTHTRTMALLRGSLLIFQLLGLWWLLPLMLNMALPPSPNSIGELLFMTSTLLLSPTIFLIISLSLITTAAYTLYILISTRDRPPTHLKTLPPIQTREHLLLALHIIPLLLIIPNPGLIFP</sequence>
<keyword evidence="14 16" id="KW-0472">Membrane</keyword>
<evidence type="ECO:0000259" key="18">
    <source>
        <dbReference type="Pfam" id="PF01059"/>
    </source>
</evidence>
<feature type="transmembrane region" description="Helical" evidence="16">
    <location>
        <begin position="189"/>
        <end position="211"/>
    </location>
</feature>
<evidence type="ECO:0000256" key="5">
    <source>
        <dbReference type="ARBA" id="ARBA00022448"/>
    </source>
</evidence>
<name>A0A8K1H5N8_9NEOB</name>
<feature type="domain" description="NADH:quinone oxidoreductase/Mrp antiporter transmembrane" evidence="17">
    <location>
        <begin position="110"/>
        <end position="392"/>
    </location>
</feature>
<feature type="transmembrane region" description="Helical" evidence="16">
    <location>
        <begin position="277"/>
        <end position="296"/>
    </location>
</feature>